<keyword evidence="1" id="KW-0812">Transmembrane</keyword>
<dbReference type="RefSeq" id="WP_134436351.1">
    <property type="nucleotide sequence ID" value="NZ_SOML01000005.1"/>
</dbReference>
<dbReference type="GO" id="GO:0003677">
    <property type="term" value="F:DNA binding"/>
    <property type="evidence" value="ECO:0007669"/>
    <property type="project" value="UniProtKB-KW"/>
</dbReference>
<dbReference type="AlphaFoldDB" id="A0A4Y8L350"/>
<reference evidence="2 3" key="1">
    <citation type="submission" date="2019-03" db="EMBL/GenBank/DDBJ databases">
        <title>San Antonio Military Medical Center submission to MRSN (WRAIR), pending publication.</title>
        <authorList>
            <person name="Blyth D.M."/>
            <person name="Mccarthy S.L."/>
            <person name="Schall S.E."/>
            <person name="Stam J.A."/>
            <person name="Ong A.C."/>
            <person name="Mcgann P.T."/>
        </authorList>
    </citation>
    <scope>NUCLEOTIDE SEQUENCE [LARGE SCALE GENOMIC DNA]</scope>
    <source>
        <strain evidence="2 3">MRSN571793</strain>
    </source>
</reference>
<keyword evidence="3" id="KW-1185">Reference proteome</keyword>
<dbReference type="Pfam" id="PF24681">
    <property type="entry name" value="Kelch_KLHDC2_KLHL20_DRC7"/>
    <property type="match status" value="1"/>
</dbReference>
<gene>
    <name evidence="2" type="ORF">E2605_10015</name>
</gene>
<keyword evidence="1" id="KW-1133">Transmembrane helix</keyword>
<evidence type="ECO:0000313" key="3">
    <source>
        <dbReference type="Proteomes" id="UP000297861"/>
    </source>
</evidence>
<protein>
    <submittedName>
        <fullName evidence="2">DNA-binding transcriptional activator</fullName>
    </submittedName>
</protein>
<dbReference type="InterPro" id="IPR015915">
    <property type="entry name" value="Kelch-typ_b-propeller"/>
</dbReference>
<keyword evidence="1" id="KW-0472">Membrane</keyword>
<dbReference type="Gene3D" id="2.120.10.80">
    <property type="entry name" value="Kelch-type beta propeller"/>
    <property type="match status" value="1"/>
</dbReference>
<dbReference type="OrthoDB" id="1110630at2"/>
<dbReference type="STRING" id="1121485.GCA_000426485_01891"/>
<dbReference type="EMBL" id="SOML01000005">
    <property type="protein sequence ID" value="TFD96488.1"/>
    <property type="molecule type" value="Genomic_DNA"/>
</dbReference>
<comment type="caution">
    <text evidence="2">The sequence shown here is derived from an EMBL/GenBank/DDBJ whole genome shotgun (WGS) entry which is preliminary data.</text>
</comment>
<feature type="transmembrane region" description="Helical" evidence="1">
    <location>
        <begin position="553"/>
        <end position="574"/>
    </location>
</feature>
<dbReference type="GO" id="GO:0006355">
    <property type="term" value="P:regulation of DNA-templated transcription"/>
    <property type="evidence" value="ECO:0007669"/>
    <property type="project" value="TreeGrafter"/>
</dbReference>
<dbReference type="PANTHER" id="PTHR35807:SF1">
    <property type="entry name" value="TRANSCRIPTIONAL REGULATOR REDD"/>
    <property type="match status" value="1"/>
</dbReference>
<evidence type="ECO:0000313" key="2">
    <source>
        <dbReference type="EMBL" id="TFD96488.1"/>
    </source>
</evidence>
<dbReference type="SUPFAM" id="SSF117281">
    <property type="entry name" value="Kelch motif"/>
    <property type="match status" value="1"/>
</dbReference>
<accession>A0A4Y8L350</accession>
<organism evidence="2 3">
    <name type="scientific">Dysgonomonas capnocytophagoides</name>
    <dbReference type="NCBI Taxonomy" id="45254"/>
    <lineage>
        <taxon>Bacteria</taxon>
        <taxon>Pseudomonadati</taxon>
        <taxon>Bacteroidota</taxon>
        <taxon>Bacteroidia</taxon>
        <taxon>Bacteroidales</taxon>
        <taxon>Dysgonomonadaceae</taxon>
        <taxon>Dysgonomonas</taxon>
    </lineage>
</organism>
<dbReference type="Gene3D" id="1.10.10.10">
    <property type="entry name" value="Winged helix-like DNA-binding domain superfamily/Winged helix DNA-binding domain"/>
    <property type="match status" value="1"/>
</dbReference>
<sequence length="837" mass="97937">MRRQYILFLLVFLAITHYNARSQGLKFKGNSYLIQERTSYNVFNNSSPVFKDFLTIDFDILCDTLPQVGYLFRIKTQNPDLTFNLAYDSQGNNIAYHLNLEGKSRLITMSIPKKDYTFSQWSKLQLHLDLINGLISFSIGDHSQTEKLNFPKYLETKVLFGCSDYFIDIPSFSIRNLKISGKNMAFEYPLSEHTGSVVYPSKGDINGHINNPIWLINDAYYWKYTGQQMSKKVAGFNFNQDKQEIYYFNQDSLILYNMVNGKISTIKYKNECPIDFRLGDNFLNPSNNSMIVYETYKTLSKDVMMAEYNFDNKTWSVLSKDKLPTERHHHGRFFDQKNNRFIIFGGFGNLLYTNDFYSFDLNTKTWSKLNFKGDIIHPRYFLSMGYLEKTNSLYIFGGMGNESGEYNVGRKYFYDLYKVDLNNYTIKKLWEIDWKKEDMVPIKSMIINEEKQSFITFCYPEHYSNTFLKLYEFSLENGHYSKLGDSIPIRSEKIGTNAQLFLDKKFSKLYAVVQEFDNDDIGSKFKLYTLSYPPVSFDSLQMTPPSGKSGRTLIYIIPVFILIVILTSIIYWRFRRRQDSSDLHALSTSDENQSLPEQEIKKTPNTIFLFGKFSVINRSGKEIEYMLSARLKHAFLLILQHSANGGITSKDLTDTLWDDRNNKKAKNIRGVTINGLRKVLEELDGISLIYEKSTYRIEISSKCYCDYLSFLTIINAKQNQDNSVEFIRILSNGEFLKNNDEPLFDTWKALVEDKLESELKQSLRNCYERKNYQTVSVLSKIILDISPLSDFALSYYIRSSIKLNKENLAEERYQKFTNTYKQMMGEDYKTPYEKFIR</sequence>
<dbReference type="InterPro" id="IPR051677">
    <property type="entry name" value="AfsR-DnrI-RedD_regulator"/>
</dbReference>
<keyword evidence="2" id="KW-0238">DNA-binding</keyword>
<dbReference type="PANTHER" id="PTHR35807">
    <property type="entry name" value="TRANSCRIPTIONAL REGULATOR REDD-RELATED"/>
    <property type="match status" value="1"/>
</dbReference>
<proteinExistence type="predicted"/>
<dbReference type="InterPro" id="IPR036388">
    <property type="entry name" value="WH-like_DNA-bd_sf"/>
</dbReference>
<name>A0A4Y8L350_9BACT</name>
<dbReference type="Proteomes" id="UP000297861">
    <property type="component" value="Unassembled WGS sequence"/>
</dbReference>
<evidence type="ECO:0000256" key="1">
    <source>
        <dbReference type="SAM" id="Phobius"/>
    </source>
</evidence>